<accession>A0A2U9IEY0</accession>
<gene>
    <name evidence="2" type="ORF">DFR85_08210</name>
</gene>
<protein>
    <recommendedName>
        <fullName evidence="1">CS domain-containing protein</fullName>
    </recommendedName>
</protein>
<reference evidence="2 3" key="1">
    <citation type="submission" date="2018-05" db="EMBL/GenBank/DDBJ databases">
        <title>Complete Genome Sequences of Extremely Thermoacidophilic, Metal-Mobilizing Type-Strain Members of the Archaeal Family Sulfolobaceae: Acidianus brierleyi DSM-1651T, Acidianus sulfidivorans DSM-18786T, Metallosphaera hakonensis DSM-7519T, and Metallosphaera prunae DSM-10039T.</title>
        <authorList>
            <person name="Counts J.A."/>
            <person name="Kelly R.M."/>
        </authorList>
    </citation>
    <scope>NUCLEOTIDE SEQUENCE [LARGE SCALE GENOMIC DNA]</scope>
    <source>
        <strain evidence="2 3">DSM 1651</strain>
    </source>
</reference>
<evidence type="ECO:0000313" key="2">
    <source>
        <dbReference type="EMBL" id="AWR94581.1"/>
    </source>
</evidence>
<organism evidence="2 3">
    <name type="scientific">Acidianus brierleyi</name>
    <dbReference type="NCBI Taxonomy" id="41673"/>
    <lineage>
        <taxon>Archaea</taxon>
        <taxon>Thermoproteota</taxon>
        <taxon>Thermoprotei</taxon>
        <taxon>Sulfolobales</taxon>
        <taxon>Sulfolobaceae</taxon>
        <taxon>Acidianus</taxon>
    </lineage>
</organism>
<name>A0A2U9IEY0_9CREN</name>
<sequence>MLPFIQVDEDPDFDIIQEGNKINIYVDLRGKGLNIDNIQVKINSNSVYIIDQQSNSTVKTINLAANTNLQVSEVRKHNGTLLIILEKNN</sequence>
<dbReference type="Pfam" id="PF04969">
    <property type="entry name" value="CS"/>
    <property type="match status" value="1"/>
</dbReference>
<keyword evidence="3" id="KW-1185">Reference proteome</keyword>
<dbReference type="InterPro" id="IPR008978">
    <property type="entry name" value="HSP20-like_chaperone"/>
</dbReference>
<feature type="domain" description="CS" evidence="1">
    <location>
        <begin position="15"/>
        <end position="87"/>
    </location>
</feature>
<dbReference type="InterPro" id="IPR007052">
    <property type="entry name" value="CS_dom"/>
</dbReference>
<dbReference type="SUPFAM" id="SSF49764">
    <property type="entry name" value="HSP20-like chaperones"/>
    <property type="match status" value="1"/>
</dbReference>
<dbReference type="AlphaFoldDB" id="A0A2U9IEY0"/>
<evidence type="ECO:0000313" key="3">
    <source>
        <dbReference type="Proteomes" id="UP000248044"/>
    </source>
</evidence>
<dbReference type="CDD" id="cd00298">
    <property type="entry name" value="ACD_sHsps_p23-like"/>
    <property type="match status" value="1"/>
</dbReference>
<dbReference type="KEGG" id="abri:DFR85_08210"/>
<proteinExistence type="predicted"/>
<dbReference type="Proteomes" id="UP000248044">
    <property type="component" value="Chromosome"/>
</dbReference>
<evidence type="ECO:0000259" key="1">
    <source>
        <dbReference type="Pfam" id="PF04969"/>
    </source>
</evidence>
<dbReference type="EMBL" id="CP029289">
    <property type="protein sequence ID" value="AWR94581.1"/>
    <property type="molecule type" value="Genomic_DNA"/>
</dbReference>